<keyword evidence="6 7" id="KW-0143">Chaperone</keyword>
<dbReference type="NCBIfam" id="TIGR02350">
    <property type="entry name" value="prok_dnaK"/>
    <property type="match status" value="1"/>
</dbReference>
<dbReference type="Gene3D" id="3.90.640.10">
    <property type="entry name" value="Actin, Chain A, domain 4"/>
    <property type="match status" value="1"/>
</dbReference>
<dbReference type="Gene3D" id="1.20.1270.10">
    <property type="match status" value="1"/>
</dbReference>
<dbReference type="InterPro" id="IPR029047">
    <property type="entry name" value="HSP70_peptide-bd_sf"/>
</dbReference>
<dbReference type="PROSITE" id="PS00297">
    <property type="entry name" value="HSP70_1"/>
    <property type="match status" value="1"/>
</dbReference>
<dbReference type="GO" id="GO:0051082">
    <property type="term" value="F:unfolded protein binding"/>
    <property type="evidence" value="ECO:0007669"/>
    <property type="project" value="InterPro"/>
</dbReference>
<dbReference type="PROSITE" id="PS00329">
    <property type="entry name" value="HSP70_2"/>
    <property type="match status" value="1"/>
</dbReference>
<dbReference type="SUPFAM" id="SSF100920">
    <property type="entry name" value="Heat shock protein 70kD (HSP70), peptide-binding domain"/>
    <property type="match status" value="1"/>
</dbReference>
<dbReference type="SUPFAM" id="SSF100934">
    <property type="entry name" value="Heat shock protein 70kD (HSP70), C-terminal subdomain"/>
    <property type="match status" value="1"/>
</dbReference>
<keyword evidence="11" id="KW-1185">Reference proteome</keyword>
<dbReference type="RefSeq" id="WP_085544141.1">
    <property type="nucleotide sequence ID" value="NZ_FXBB01000007.1"/>
</dbReference>
<dbReference type="Proteomes" id="UP000193355">
    <property type="component" value="Unassembled WGS sequence"/>
</dbReference>
<comment type="similarity">
    <text evidence="1 7 8">Belongs to the heat shock protein 70 family.</text>
</comment>
<feature type="compositionally biased region" description="Polar residues" evidence="9">
    <location>
        <begin position="568"/>
        <end position="579"/>
    </location>
</feature>
<organism evidence="10 11">
    <name type="scientific">Dethiosulfovibrio salsuginis</name>
    <dbReference type="NCBI Taxonomy" id="561720"/>
    <lineage>
        <taxon>Bacteria</taxon>
        <taxon>Thermotogati</taxon>
        <taxon>Synergistota</taxon>
        <taxon>Synergistia</taxon>
        <taxon>Synergistales</taxon>
        <taxon>Dethiosulfovibrionaceae</taxon>
        <taxon>Dethiosulfovibrio</taxon>
    </lineage>
</organism>
<evidence type="ECO:0000256" key="2">
    <source>
        <dbReference type="ARBA" id="ARBA00022553"/>
    </source>
</evidence>
<dbReference type="HAMAP" id="MF_00332">
    <property type="entry name" value="DnaK"/>
    <property type="match status" value="1"/>
</dbReference>
<dbReference type="FunFam" id="2.60.34.10:FF:000014">
    <property type="entry name" value="Chaperone protein DnaK HSP70"/>
    <property type="match status" value="1"/>
</dbReference>
<dbReference type="InterPro" id="IPR043129">
    <property type="entry name" value="ATPase_NBD"/>
</dbReference>
<dbReference type="PROSITE" id="PS01036">
    <property type="entry name" value="HSP70_3"/>
    <property type="match status" value="1"/>
</dbReference>
<dbReference type="OrthoDB" id="9766019at2"/>
<keyword evidence="2 7" id="KW-0597">Phosphoprotein</keyword>
<dbReference type="CDD" id="cd10234">
    <property type="entry name" value="ASKHA_NBD_HSP70_DnaK-like"/>
    <property type="match status" value="1"/>
</dbReference>
<dbReference type="InterPro" id="IPR018181">
    <property type="entry name" value="Heat_shock_70_CS"/>
</dbReference>
<dbReference type="Gene3D" id="3.30.420.40">
    <property type="match status" value="2"/>
</dbReference>
<dbReference type="SUPFAM" id="SSF53067">
    <property type="entry name" value="Actin-like ATPase domain"/>
    <property type="match status" value="2"/>
</dbReference>
<evidence type="ECO:0000256" key="3">
    <source>
        <dbReference type="ARBA" id="ARBA00022741"/>
    </source>
</evidence>
<reference evidence="11" key="1">
    <citation type="submission" date="2017-04" db="EMBL/GenBank/DDBJ databases">
        <authorList>
            <person name="Varghese N."/>
            <person name="Submissions S."/>
        </authorList>
    </citation>
    <scope>NUCLEOTIDE SEQUENCE [LARGE SCALE GENOMIC DNA]</scope>
    <source>
        <strain evidence="11">USBA 82</strain>
    </source>
</reference>
<comment type="induction">
    <text evidence="7">By stress conditions e.g. heat shock.</text>
</comment>
<dbReference type="GO" id="GO:0005524">
    <property type="term" value="F:ATP binding"/>
    <property type="evidence" value="ECO:0007669"/>
    <property type="project" value="UniProtKB-UniRule"/>
</dbReference>
<evidence type="ECO:0000313" key="10">
    <source>
        <dbReference type="EMBL" id="SMG21699.1"/>
    </source>
</evidence>
<evidence type="ECO:0000256" key="4">
    <source>
        <dbReference type="ARBA" id="ARBA00022840"/>
    </source>
</evidence>
<dbReference type="PANTHER" id="PTHR19375">
    <property type="entry name" value="HEAT SHOCK PROTEIN 70KDA"/>
    <property type="match status" value="1"/>
</dbReference>
<evidence type="ECO:0000256" key="7">
    <source>
        <dbReference type="HAMAP-Rule" id="MF_00332"/>
    </source>
</evidence>
<dbReference type="Gene3D" id="2.60.34.10">
    <property type="entry name" value="Substrate Binding Domain Of DNAk, Chain A, domain 1"/>
    <property type="match status" value="1"/>
</dbReference>
<evidence type="ECO:0000256" key="8">
    <source>
        <dbReference type="RuleBase" id="RU003322"/>
    </source>
</evidence>
<dbReference type="FunFam" id="3.30.420.40:FF:000071">
    <property type="entry name" value="Molecular chaperone DnaK"/>
    <property type="match status" value="1"/>
</dbReference>
<dbReference type="EMBL" id="FXBB01000007">
    <property type="protein sequence ID" value="SMG21699.1"/>
    <property type="molecule type" value="Genomic_DNA"/>
</dbReference>
<evidence type="ECO:0000256" key="1">
    <source>
        <dbReference type="ARBA" id="ARBA00007381"/>
    </source>
</evidence>
<accession>A0A1X7J4D1</accession>
<evidence type="ECO:0000256" key="5">
    <source>
        <dbReference type="ARBA" id="ARBA00023016"/>
    </source>
</evidence>
<evidence type="ECO:0000313" key="11">
    <source>
        <dbReference type="Proteomes" id="UP000193355"/>
    </source>
</evidence>
<dbReference type="GO" id="GO:0140662">
    <property type="term" value="F:ATP-dependent protein folding chaperone"/>
    <property type="evidence" value="ECO:0007669"/>
    <property type="project" value="InterPro"/>
</dbReference>
<evidence type="ECO:0000256" key="6">
    <source>
        <dbReference type="ARBA" id="ARBA00023186"/>
    </source>
</evidence>
<feature type="region of interest" description="Disordered" evidence="9">
    <location>
        <begin position="566"/>
        <end position="602"/>
    </location>
</feature>
<keyword evidence="5 7" id="KW-0346">Stress response</keyword>
<dbReference type="NCBIfam" id="NF001413">
    <property type="entry name" value="PRK00290.1"/>
    <property type="match status" value="1"/>
</dbReference>
<protein>
    <recommendedName>
        <fullName evidence="7">Chaperone protein DnaK</fullName>
    </recommendedName>
    <alternativeName>
        <fullName evidence="7">HSP70</fullName>
    </alternativeName>
    <alternativeName>
        <fullName evidence="7">Heat shock 70 kDa protein</fullName>
    </alternativeName>
    <alternativeName>
        <fullName evidence="7">Heat shock protein 70</fullName>
    </alternativeName>
</protein>
<proteinExistence type="evidence at transcript level"/>
<dbReference type="AlphaFoldDB" id="A0A1X7J4D1"/>
<dbReference type="InterPro" id="IPR012725">
    <property type="entry name" value="Chaperone_DnaK"/>
</dbReference>
<dbReference type="FunFam" id="3.90.640.10:FF:000003">
    <property type="entry name" value="Molecular chaperone DnaK"/>
    <property type="match status" value="1"/>
</dbReference>
<evidence type="ECO:0000256" key="9">
    <source>
        <dbReference type="SAM" id="MobiDB-lite"/>
    </source>
</evidence>
<feature type="modified residue" description="Phosphothreonine; by autocatalysis" evidence="7">
    <location>
        <position position="174"/>
    </location>
</feature>
<dbReference type="FunFam" id="1.20.1270.10:FF:000001">
    <property type="entry name" value="Molecular chaperone DnaK"/>
    <property type="match status" value="1"/>
</dbReference>
<dbReference type="InterPro" id="IPR029048">
    <property type="entry name" value="HSP70_C_sf"/>
</dbReference>
<dbReference type="STRING" id="561720.SAMN06275492_10778"/>
<name>A0A1X7J4D1_9BACT</name>
<dbReference type="Pfam" id="PF00012">
    <property type="entry name" value="HSP70"/>
    <property type="match status" value="2"/>
</dbReference>
<gene>
    <name evidence="7" type="primary">dnaK</name>
    <name evidence="10" type="ORF">SAMN06275492_10778</name>
</gene>
<keyword evidence="3 7" id="KW-0547">Nucleotide-binding</keyword>
<keyword evidence="4 7" id="KW-0067">ATP-binding</keyword>
<dbReference type="PRINTS" id="PR00301">
    <property type="entry name" value="HEATSHOCK70"/>
</dbReference>
<dbReference type="InterPro" id="IPR013126">
    <property type="entry name" value="Hsp_70_fam"/>
</dbReference>
<sequence>MAKVVGIDLGTTNSCIAVKEGDNVTIIPNAEGSRTTPSVVAFTKDGERLVGQLARRQAIVNSDNTVISVKRYMGTDHTVNAGGKKHTPQEISAMILQKLKRDAEEYLGEDVKQAVITVPAYFTDAQRQATKDAGAIAGLEVLRIINEPTAASLAYGMDKQGEAKLLVFDLGGGTFDVSVLDVGDGVFEVLATHGDNRLGGDDWDMKVVDWMVGEFKKSEGIDLSKDKMAFQRLREAAEKAKIELSSMPETSISLPFITANETGPKHMELSLSRAKFEELTADLLARVVDPVKRALEDSDLSASEIDKVLLVGGSTRMPMVQRKIKELLDKDATKGINPDECVAAGAAIQGAIMTGDTDKNIVLVDVAPLSMGIETLGGVCTRIIERNTAIPVTKSQVFTTAADNQTQVEIKVLQGERSMAADNVVLGTFVLDGIPPAPRGIPQVEVSFNIDVNGILNVKATDKGTGKEQKITIQSSNLSKDDIEKMKREAEANEEADSKKKALIEAKNEGDGLVYRTEKLISDLGDKLTAEEKGSIQSKVDDVKKALEGEDPKAIESACHDLNEEVQKFSTRLYQQSGEQPEGPSDSGAGAKDDTVDAEFSE</sequence>
<comment type="function">
    <text evidence="7">Acts as a chaperone.</text>
</comment>